<gene>
    <name evidence="1" type="ORF">L9F63_026321</name>
</gene>
<sequence length="67" mass="7797">QSKHVVTKNKFSNILEAWDSSVSEHYHIKLKFLNLVWRPVTAQYWNPGTIGGLGQPVLHKKSYKYEV</sequence>
<dbReference type="Proteomes" id="UP001233999">
    <property type="component" value="Unassembled WGS sequence"/>
</dbReference>
<organism evidence="1 2">
    <name type="scientific">Diploptera punctata</name>
    <name type="common">Pacific beetle cockroach</name>
    <dbReference type="NCBI Taxonomy" id="6984"/>
    <lineage>
        <taxon>Eukaryota</taxon>
        <taxon>Metazoa</taxon>
        <taxon>Ecdysozoa</taxon>
        <taxon>Arthropoda</taxon>
        <taxon>Hexapoda</taxon>
        <taxon>Insecta</taxon>
        <taxon>Pterygota</taxon>
        <taxon>Neoptera</taxon>
        <taxon>Polyneoptera</taxon>
        <taxon>Dictyoptera</taxon>
        <taxon>Blattodea</taxon>
        <taxon>Blaberoidea</taxon>
        <taxon>Blaberidae</taxon>
        <taxon>Diplopterinae</taxon>
        <taxon>Diploptera</taxon>
    </lineage>
</organism>
<reference evidence="1" key="2">
    <citation type="submission" date="2023-05" db="EMBL/GenBank/DDBJ databases">
        <authorList>
            <person name="Fouks B."/>
        </authorList>
    </citation>
    <scope>NUCLEOTIDE SEQUENCE</scope>
    <source>
        <strain evidence="1">Stay&amp;Tobe</strain>
        <tissue evidence="1">Testes</tissue>
    </source>
</reference>
<feature type="non-terminal residue" evidence="1">
    <location>
        <position position="67"/>
    </location>
</feature>
<proteinExistence type="predicted"/>
<comment type="caution">
    <text evidence="1">The sequence shown here is derived from an EMBL/GenBank/DDBJ whole genome shotgun (WGS) entry which is preliminary data.</text>
</comment>
<dbReference type="EMBL" id="JASPKZ010000357">
    <property type="protein sequence ID" value="KAJ9600538.1"/>
    <property type="molecule type" value="Genomic_DNA"/>
</dbReference>
<feature type="non-terminal residue" evidence="1">
    <location>
        <position position="1"/>
    </location>
</feature>
<protein>
    <submittedName>
        <fullName evidence="1">Uncharacterized protein</fullName>
    </submittedName>
</protein>
<accession>A0AAD8ERY5</accession>
<evidence type="ECO:0000313" key="2">
    <source>
        <dbReference type="Proteomes" id="UP001233999"/>
    </source>
</evidence>
<evidence type="ECO:0000313" key="1">
    <source>
        <dbReference type="EMBL" id="KAJ9600538.1"/>
    </source>
</evidence>
<reference evidence="1" key="1">
    <citation type="journal article" date="2023" name="IScience">
        <title>Live-bearing cockroach genome reveals convergent evolutionary mechanisms linked to viviparity in insects and beyond.</title>
        <authorList>
            <person name="Fouks B."/>
            <person name="Harrison M.C."/>
            <person name="Mikhailova A.A."/>
            <person name="Marchal E."/>
            <person name="English S."/>
            <person name="Carruthers M."/>
            <person name="Jennings E.C."/>
            <person name="Chiamaka E.L."/>
            <person name="Frigard R.A."/>
            <person name="Pippel M."/>
            <person name="Attardo G.M."/>
            <person name="Benoit J.B."/>
            <person name="Bornberg-Bauer E."/>
            <person name="Tobe S.S."/>
        </authorList>
    </citation>
    <scope>NUCLEOTIDE SEQUENCE</scope>
    <source>
        <strain evidence="1">Stay&amp;Tobe</strain>
    </source>
</reference>
<name>A0AAD8ERY5_DIPPU</name>
<keyword evidence="2" id="KW-1185">Reference proteome</keyword>
<dbReference type="AlphaFoldDB" id="A0AAD8ERY5"/>